<comment type="caution">
    <text evidence="2">The sequence shown here is derived from an EMBL/GenBank/DDBJ whole genome shotgun (WGS) entry which is preliminary data.</text>
</comment>
<reference evidence="3" key="1">
    <citation type="journal article" date="2019" name="Int. J. Syst. Evol. Microbiol.">
        <title>The Global Catalogue of Microorganisms (GCM) 10K type strain sequencing project: providing services to taxonomists for standard genome sequencing and annotation.</title>
        <authorList>
            <consortium name="The Broad Institute Genomics Platform"/>
            <consortium name="The Broad Institute Genome Sequencing Center for Infectious Disease"/>
            <person name="Wu L."/>
            <person name="Ma J."/>
        </authorList>
    </citation>
    <scope>NUCLEOTIDE SEQUENCE [LARGE SCALE GENOMIC DNA]</scope>
    <source>
        <strain evidence="3">NBRC 105857</strain>
    </source>
</reference>
<accession>A0ABQ5YUY0</accession>
<dbReference type="Proteomes" id="UP001156664">
    <property type="component" value="Unassembled WGS sequence"/>
</dbReference>
<name>A0ABQ5YUY0_9BURK</name>
<dbReference type="PANTHER" id="PTHR43798:SF33">
    <property type="entry name" value="HYDROLASE, PUTATIVE (AFU_ORTHOLOGUE AFUA_2G14860)-RELATED"/>
    <property type="match status" value="1"/>
</dbReference>
<organism evidence="2 3">
    <name type="scientific">Limnobacter litoralis</name>
    <dbReference type="NCBI Taxonomy" id="481366"/>
    <lineage>
        <taxon>Bacteria</taxon>
        <taxon>Pseudomonadati</taxon>
        <taxon>Pseudomonadota</taxon>
        <taxon>Betaproteobacteria</taxon>
        <taxon>Burkholderiales</taxon>
        <taxon>Burkholderiaceae</taxon>
        <taxon>Limnobacter</taxon>
    </lineage>
</organism>
<protein>
    <submittedName>
        <fullName evidence="2">Alpha/beta hydrolase</fullName>
    </submittedName>
</protein>
<dbReference type="Pfam" id="PF00561">
    <property type="entry name" value="Abhydrolase_1"/>
    <property type="match status" value="1"/>
</dbReference>
<dbReference type="InterPro" id="IPR000073">
    <property type="entry name" value="AB_hydrolase_1"/>
</dbReference>
<keyword evidence="2" id="KW-0378">Hydrolase</keyword>
<dbReference type="InterPro" id="IPR029058">
    <property type="entry name" value="AB_hydrolase_fold"/>
</dbReference>
<dbReference type="SUPFAM" id="SSF53474">
    <property type="entry name" value="alpha/beta-Hydrolases"/>
    <property type="match status" value="1"/>
</dbReference>
<dbReference type="PANTHER" id="PTHR43798">
    <property type="entry name" value="MONOACYLGLYCEROL LIPASE"/>
    <property type="match status" value="1"/>
</dbReference>
<proteinExistence type="predicted"/>
<dbReference type="Gene3D" id="3.40.50.1820">
    <property type="entry name" value="alpha/beta hydrolase"/>
    <property type="match status" value="1"/>
</dbReference>
<dbReference type="PRINTS" id="PR00111">
    <property type="entry name" value="ABHYDROLASE"/>
</dbReference>
<keyword evidence="3" id="KW-1185">Reference proteome</keyword>
<evidence type="ECO:0000313" key="2">
    <source>
        <dbReference type="EMBL" id="GLR27625.1"/>
    </source>
</evidence>
<dbReference type="InterPro" id="IPR050266">
    <property type="entry name" value="AB_hydrolase_sf"/>
</dbReference>
<dbReference type="EMBL" id="BSOJ01000032">
    <property type="protein sequence ID" value="GLR27625.1"/>
    <property type="molecule type" value="Genomic_DNA"/>
</dbReference>
<sequence length="317" mass="35507">MNQMPGSQPSMAAYQPVQKPVSSFVKLRGLNTHLHTWGEPDWPLVLMLHGWMDVGASFQFVVDCMANQWRVVAPDLRGFGLTDWPVGKGDGTARSYWFGDYLADLDALIDHLSPTQPVNLVGHSMGGNIVMLYAGVRPQRIRSLVNLEGFGLLDANPAKAGKRYARWLDELKEPPTLRTYGSLEAVAQRLQKTNPRLTTDKALYLAAHWAESTESGYRILGDAAHRISNPIGYRLNEAQAIWVSIEAPVLHVEAAQTEAGLWMARQGEQADFDALRTRFECVPDWRFARIDDAGHMLHHDQPAELARLIESHLAEHR</sequence>
<evidence type="ECO:0000259" key="1">
    <source>
        <dbReference type="Pfam" id="PF00561"/>
    </source>
</evidence>
<gene>
    <name evidence="2" type="ORF">GCM10007875_27160</name>
</gene>
<evidence type="ECO:0000313" key="3">
    <source>
        <dbReference type="Proteomes" id="UP001156664"/>
    </source>
</evidence>
<dbReference type="GO" id="GO:0016787">
    <property type="term" value="F:hydrolase activity"/>
    <property type="evidence" value="ECO:0007669"/>
    <property type="project" value="UniProtKB-KW"/>
</dbReference>
<feature type="domain" description="AB hydrolase-1" evidence="1">
    <location>
        <begin position="43"/>
        <end position="299"/>
    </location>
</feature>